<organism evidence="1">
    <name type="scientific">Ixodes ricinus</name>
    <name type="common">Common tick</name>
    <name type="synonym">Acarus ricinus</name>
    <dbReference type="NCBI Taxonomy" id="34613"/>
    <lineage>
        <taxon>Eukaryota</taxon>
        <taxon>Metazoa</taxon>
        <taxon>Ecdysozoa</taxon>
        <taxon>Arthropoda</taxon>
        <taxon>Chelicerata</taxon>
        <taxon>Arachnida</taxon>
        <taxon>Acari</taxon>
        <taxon>Parasitiformes</taxon>
        <taxon>Ixodida</taxon>
        <taxon>Ixodoidea</taxon>
        <taxon>Ixodidae</taxon>
        <taxon>Ixodinae</taxon>
        <taxon>Ixodes</taxon>
    </lineage>
</organism>
<accession>A0A6B0UE27</accession>
<dbReference type="AlphaFoldDB" id="A0A6B0UE27"/>
<sequence length="97" mass="10219">MSEFQFLKRPYTVGCSIIITAPSVCTSLVCQGVTQHTEKTANGFTVFPGCPSSRAGSPGPPTLVVARTLKLAVGVRVQACESSFRRQRSVASCPGLS</sequence>
<evidence type="ECO:0000313" key="1">
    <source>
        <dbReference type="EMBL" id="MXU87654.1"/>
    </source>
</evidence>
<dbReference type="EMBL" id="GIFC01005571">
    <property type="protein sequence ID" value="MXU87654.1"/>
    <property type="molecule type" value="Transcribed_RNA"/>
</dbReference>
<name>A0A6B0UE27_IXORI</name>
<protein>
    <submittedName>
        <fullName evidence="1">Uncharacterized protein</fullName>
    </submittedName>
</protein>
<proteinExistence type="predicted"/>
<reference evidence="1" key="1">
    <citation type="submission" date="2019-12" db="EMBL/GenBank/DDBJ databases">
        <title>An insight into the sialome of adult female Ixodes ricinus ticks feeding for 6 days.</title>
        <authorList>
            <person name="Perner J."/>
            <person name="Ribeiro J.M.C."/>
        </authorList>
    </citation>
    <scope>NUCLEOTIDE SEQUENCE</scope>
    <source>
        <strain evidence="1">Semi-engorged</strain>
        <tissue evidence="1">Salivary glands</tissue>
    </source>
</reference>